<comment type="caution">
    <text evidence="12">The sequence shown here is derived from an EMBL/GenBank/DDBJ whole genome shotgun (WGS) entry which is preliminary data.</text>
</comment>
<dbReference type="AlphaFoldDB" id="A0A2T0ZC27"/>
<keyword evidence="8 9" id="KW-0472">Membrane</keyword>
<feature type="transmembrane region" description="Helical" evidence="9">
    <location>
        <begin position="93"/>
        <end position="111"/>
    </location>
</feature>
<gene>
    <name evidence="9" type="primary">lspA</name>
    <name evidence="12" type="ORF">CLV47_12429</name>
</gene>
<dbReference type="EC" id="3.4.23.36" evidence="9"/>
<evidence type="ECO:0000256" key="3">
    <source>
        <dbReference type="ARBA" id="ARBA00022670"/>
    </source>
</evidence>
<comment type="caution">
    <text evidence="9">Lacks conserved residue(s) required for the propagation of feature annotation.</text>
</comment>
<comment type="similarity">
    <text evidence="1 9 10">Belongs to the peptidase A8 family.</text>
</comment>
<keyword evidence="4 9" id="KW-0812">Transmembrane</keyword>
<evidence type="ECO:0000256" key="6">
    <source>
        <dbReference type="ARBA" id="ARBA00022801"/>
    </source>
</evidence>
<accession>A0A2T0ZC27</accession>
<evidence type="ECO:0000256" key="5">
    <source>
        <dbReference type="ARBA" id="ARBA00022750"/>
    </source>
</evidence>
<feature type="active site" evidence="9">
    <location>
        <position position="164"/>
    </location>
</feature>
<evidence type="ECO:0000256" key="11">
    <source>
        <dbReference type="SAM" id="MobiDB-lite"/>
    </source>
</evidence>
<dbReference type="NCBIfam" id="TIGR00077">
    <property type="entry name" value="lspA"/>
    <property type="match status" value="1"/>
</dbReference>
<comment type="function">
    <text evidence="9">This protein specifically catalyzes the removal of signal peptides from prolipoproteins.</text>
</comment>
<dbReference type="PRINTS" id="PR00781">
    <property type="entry name" value="LIPOSIGPTASE"/>
</dbReference>
<keyword evidence="6 9" id="KW-0378">Hydrolase</keyword>
<keyword evidence="3 9" id="KW-0645">Protease</keyword>
<name>A0A2T0ZC27_9ACTN</name>
<evidence type="ECO:0000256" key="7">
    <source>
        <dbReference type="ARBA" id="ARBA00022989"/>
    </source>
</evidence>
<dbReference type="Pfam" id="PF01252">
    <property type="entry name" value="Peptidase_A8"/>
    <property type="match status" value="1"/>
</dbReference>
<dbReference type="RefSeq" id="WP_106350867.1">
    <property type="nucleotide sequence ID" value="NZ_PVUE01000024.1"/>
</dbReference>
<dbReference type="HAMAP" id="MF_00161">
    <property type="entry name" value="LspA"/>
    <property type="match status" value="1"/>
</dbReference>
<sequence>MNDDSTPAPADNPEHSRRVSAPDLPAPPVRGRRLLPLVLVVAVVVLLIDQGSKLWAERTLPGHDPIPVIGDFIQFRLVYNPGAAFSIGSGSTWIFAVLAAVAVVALFWFALRVESKGWAIAIGMLLGGATTHLLDRLLRAPGFGRGHVVDFIAYDGWFVGNVADIMLAVGAVLLVALTVRGIDYK</sequence>
<keyword evidence="5 9" id="KW-0064">Aspartyl protease</keyword>
<evidence type="ECO:0000256" key="4">
    <source>
        <dbReference type="ARBA" id="ARBA00022692"/>
    </source>
</evidence>
<dbReference type="PANTHER" id="PTHR33695:SF1">
    <property type="entry name" value="LIPOPROTEIN SIGNAL PEPTIDASE"/>
    <property type="match status" value="1"/>
</dbReference>
<evidence type="ECO:0000313" key="12">
    <source>
        <dbReference type="EMBL" id="PRZ33896.1"/>
    </source>
</evidence>
<evidence type="ECO:0000256" key="1">
    <source>
        <dbReference type="ARBA" id="ARBA00006139"/>
    </source>
</evidence>
<dbReference type="GO" id="GO:0005886">
    <property type="term" value="C:plasma membrane"/>
    <property type="evidence" value="ECO:0007669"/>
    <property type="project" value="UniProtKB-SubCell"/>
</dbReference>
<dbReference type="PANTHER" id="PTHR33695">
    <property type="entry name" value="LIPOPROTEIN SIGNAL PEPTIDASE"/>
    <property type="match status" value="1"/>
</dbReference>
<evidence type="ECO:0000256" key="2">
    <source>
        <dbReference type="ARBA" id="ARBA00022475"/>
    </source>
</evidence>
<feature type="region of interest" description="Disordered" evidence="11">
    <location>
        <begin position="1"/>
        <end position="24"/>
    </location>
</feature>
<evidence type="ECO:0000256" key="9">
    <source>
        <dbReference type="HAMAP-Rule" id="MF_00161"/>
    </source>
</evidence>
<keyword evidence="2 9" id="KW-1003">Cell membrane</keyword>
<comment type="subcellular location">
    <subcellularLocation>
        <location evidence="9">Cell membrane</location>
        <topology evidence="9">Multi-pass membrane protein</topology>
    </subcellularLocation>
</comment>
<dbReference type="GO" id="GO:0006508">
    <property type="term" value="P:proteolysis"/>
    <property type="evidence" value="ECO:0007669"/>
    <property type="project" value="UniProtKB-KW"/>
</dbReference>
<reference evidence="12 13" key="1">
    <citation type="submission" date="2018-03" db="EMBL/GenBank/DDBJ databases">
        <title>Genomic Encyclopedia of Archaeal and Bacterial Type Strains, Phase II (KMG-II): from individual species to whole genera.</title>
        <authorList>
            <person name="Goeker M."/>
        </authorList>
    </citation>
    <scope>NUCLEOTIDE SEQUENCE [LARGE SCALE GENOMIC DNA]</scope>
    <source>
        <strain evidence="12 13">DSM 100065</strain>
    </source>
</reference>
<dbReference type="GO" id="GO:0004190">
    <property type="term" value="F:aspartic-type endopeptidase activity"/>
    <property type="evidence" value="ECO:0007669"/>
    <property type="project" value="UniProtKB-UniRule"/>
</dbReference>
<dbReference type="EMBL" id="PVUE01000024">
    <property type="protein sequence ID" value="PRZ33896.1"/>
    <property type="molecule type" value="Genomic_DNA"/>
</dbReference>
<proteinExistence type="inferred from homology"/>
<dbReference type="Proteomes" id="UP000237752">
    <property type="component" value="Unassembled WGS sequence"/>
</dbReference>
<dbReference type="OrthoDB" id="4308908at2"/>
<keyword evidence="7 9" id="KW-1133">Transmembrane helix</keyword>
<keyword evidence="13" id="KW-1185">Reference proteome</keyword>
<dbReference type="UniPathway" id="UPA00665"/>
<evidence type="ECO:0000256" key="10">
    <source>
        <dbReference type="RuleBase" id="RU004181"/>
    </source>
</evidence>
<comment type="catalytic activity">
    <reaction evidence="9">
        <text>Release of signal peptides from bacterial membrane prolipoproteins. Hydrolyzes -Xaa-Yaa-Zaa-|-(S,diacylglyceryl)Cys-, in which Xaa is hydrophobic (preferably Leu), and Yaa (Ala or Ser) and Zaa (Gly or Ala) have small, neutral side chains.</text>
        <dbReference type="EC" id="3.4.23.36"/>
    </reaction>
</comment>
<protein>
    <recommendedName>
        <fullName evidence="9">Lipoprotein signal peptidase</fullName>
        <ecNumber evidence="9">3.4.23.36</ecNumber>
    </recommendedName>
    <alternativeName>
        <fullName evidence="9">Prolipoprotein signal peptidase</fullName>
    </alternativeName>
    <alternativeName>
        <fullName evidence="9">Signal peptidase II</fullName>
        <shortName evidence="9">SPase II</shortName>
    </alternativeName>
</protein>
<feature type="transmembrane region" description="Helical" evidence="9">
    <location>
        <begin position="158"/>
        <end position="179"/>
    </location>
</feature>
<evidence type="ECO:0000313" key="13">
    <source>
        <dbReference type="Proteomes" id="UP000237752"/>
    </source>
</evidence>
<feature type="transmembrane region" description="Helical" evidence="9">
    <location>
        <begin position="118"/>
        <end position="138"/>
    </location>
</feature>
<feature type="active site" evidence="9">
    <location>
        <position position="150"/>
    </location>
</feature>
<organism evidence="12 13">
    <name type="scientific">Antricoccus suffuscus</name>
    <dbReference type="NCBI Taxonomy" id="1629062"/>
    <lineage>
        <taxon>Bacteria</taxon>
        <taxon>Bacillati</taxon>
        <taxon>Actinomycetota</taxon>
        <taxon>Actinomycetes</taxon>
        <taxon>Geodermatophilales</taxon>
        <taxon>Antricoccaceae</taxon>
        <taxon>Antricoccus</taxon>
    </lineage>
</organism>
<evidence type="ECO:0000256" key="8">
    <source>
        <dbReference type="ARBA" id="ARBA00023136"/>
    </source>
</evidence>
<comment type="pathway">
    <text evidence="9">Protein modification; lipoprotein biosynthesis (signal peptide cleavage).</text>
</comment>
<dbReference type="InterPro" id="IPR001872">
    <property type="entry name" value="Peptidase_A8"/>
</dbReference>